<protein>
    <submittedName>
        <fullName evidence="1">Uncharacterized protein</fullName>
    </submittedName>
</protein>
<dbReference type="EMBL" id="JAERRF010000005">
    <property type="protein sequence ID" value="MBL1096884.1"/>
    <property type="molecule type" value="Genomic_DNA"/>
</dbReference>
<accession>A0ABS1NAE6</accession>
<dbReference type="RefSeq" id="WP_201873822.1">
    <property type="nucleotide sequence ID" value="NZ_JAERRF010000005.1"/>
</dbReference>
<evidence type="ECO:0000313" key="2">
    <source>
        <dbReference type="Proteomes" id="UP000634229"/>
    </source>
</evidence>
<organism evidence="1 2">
    <name type="scientific">Streptomyces coffeae</name>
    <dbReference type="NCBI Taxonomy" id="621382"/>
    <lineage>
        <taxon>Bacteria</taxon>
        <taxon>Bacillati</taxon>
        <taxon>Actinomycetota</taxon>
        <taxon>Actinomycetes</taxon>
        <taxon>Kitasatosporales</taxon>
        <taxon>Streptomycetaceae</taxon>
        <taxon>Streptomyces</taxon>
    </lineage>
</organism>
<gene>
    <name evidence="1" type="ORF">JK363_09430</name>
</gene>
<proteinExistence type="predicted"/>
<keyword evidence="2" id="KW-1185">Reference proteome</keyword>
<reference evidence="1 2" key="1">
    <citation type="submission" date="2021-01" db="EMBL/GenBank/DDBJ databases">
        <title>WGS of actinomycetes isolated from Thailand.</title>
        <authorList>
            <person name="Thawai C."/>
        </authorList>
    </citation>
    <scope>NUCLEOTIDE SEQUENCE [LARGE SCALE GENOMIC DNA]</scope>
    <source>
        <strain evidence="1 2">CA1R205</strain>
    </source>
</reference>
<sequence>MDGIVRTAEQIVVIEAARTYVAGIRPVDMTDSGRLAGHLMAAETLLMKIAEAFNEPEPTA</sequence>
<comment type="caution">
    <text evidence="1">The sequence shown here is derived from an EMBL/GenBank/DDBJ whole genome shotgun (WGS) entry which is preliminary data.</text>
</comment>
<name>A0ABS1NAE6_9ACTN</name>
<evidence type="ECO:0000313" key="1">
    <source>
        <dbReference type="EMBL" id="MBL1096884.1"/>
    </source>
</evidence>
<dbReference type="Proteomes" id="UP000634229">
    <property type="component" value="Unassembled WGS sequence"/>
</dbReference>